<dbReference type="Proteomes" id="UP000502297">
    <property type="component" value="Chromosome"/>
</dbReference>
<evidence type="ECO:0000313" key="3">
    <source>
        <dbReference type="Proteomes" id="UP000502297"/>
    </source>
</evidence>
<organism evidence="2 3">
    <name type="scientific">Acinetobacter shaoyimingii</name>
    <dbReference type="NCBI Taxonomy" id="2715164"/>
    <lineage>
        <taxon>Bacteria</taxon>
        <taxon>Pseudomonadati</taxon>
        <taxon>Pseudomonadota</taxon>
        <taxon>Gammaproteobacteria</taxon>
        <taxon>Moraxellales</taxon>
        <taxon>Moraxellaceae</taxon>
        <taxon>Acinetobacter</taxon>
    </lineage>
</organism>
<keyword evidence="1" id="KW-0812">Transmembrane</keyword>
<evidence type="ECO:0000313" key="2">
    <source>
        <dbReference type="EMBL" id="QIO06274.1"/>
    </source>
</evidence>
<dbReference type="EMBL" id="CP049801">
    <property type="protein sequence ID" value="QIO06274.1"/>
    <property type="molecule type" value="Genomic_DNA"/>
</dbReference>
<keyword evidence="3" id="KW-1185">Reference proteome</keyword>
<protein>
    <submittedName>
        <fullName evidence="2">Uncharacterized protein</fullName>
    </submittedName>
</protein>
<keyword evidence="1" id="KW-0472">Membrane</keyword>
<gene>
    <name evidence="2" type="ORF">G8E00_10050</name>
</gene>
<feature type="transmembrane region" description="Helical" evidence="1">
    <location>
        <begin position="62"/>
        <end position="86"/>
    </location>
</feature>
<evidence type="ECO:0000256" key="1">
    <source>
        <dbReference type="SAM" id="Phobius"/>
    </source>
</evidence>
<keyword evidence="1" id="KW-1133">Transmembrane helix</keyword>
<dbReference type="AlphaFoldDB" id="A0A6G8RWI6"/>
<reference evidence="2 3" key="1">
    <citation type="submission" date="2020-03" db="EMBL/GenBank/DDBJ databases">
        <authorList>
            <person name="Zhu W."/>
        </authorList>
    </citation>
    <scope>NUCLEOTIDE SEQUENCE [LARGE SCALE GENOMIC DNA]</scope>
    <source>
        <strain evidence="2 3">323-1</strain>
    </source>
</reference>
<feature type="transmembrane region" description="Helical" evidence="1">
    <location>
        <begin position="33"/>
        <end position="56"/>
    </location>
</feature>
<name>A0A6G8RWI6_9GAMM</name>
<accession>A0A6G8RWI6</accession>
<proteinExistence type="predicted"/>
<dbReference type="RefSeq" id="WP_166224269.1">
    <property type="nucleotide sequence ID" value="NZ_CP049801.1"/>
</dbReference>
<dbReference type="KEGG" id="asha:G8E00_10050"/>
<sequence length="186" mass="22124">MNSEYNSIEINQLNHETSIKIEFKKSSYHSDIVLNYMVLSVMWIVGIYICIALLMNENSDNYLILIIWFLLLVLFTYQTFICSLWLRNGKEQINIQAKKIIVTKFHPQHALINGYEETYEIKYDELENFYYSEHITFRKQIPSYKCGHIHFKFLNQKVSIGINFSPEEAEYVMELIENNSPIKRST</sequence>